<sequence>MPRRPRLPRLPDLPRHQRSFMTLAAVAFGLMPLSSVEAEDHPAPIEALEEEGLEVHGEFDAPGGLSGFAASHRGQPMTIFVTEDGEHAIVGNLIDADANNLSEAPLERLVRGPQDETTWQSLEDSAWIADGDPDAERIVYVFTDPNCPYCTRLWQQSRPFVESGQVQLRHVMVGILDPESPRQAVTMLAADDPQAALRAHESGDPIEPMRQLPRDLEQRLQSNHELFRSFGMVATPGIVYRNDGKLEMSQGLPSEELFHTIMGPEPN</sequence>
<dbReference type="NCBIfam" id="NF008657">
    <property type="entry name" value="PRK11657.1"/>
    <property type="match status" value="1"/>
</dbReference>
<evidence type="ECO:0000313" key="3">
    <source>
        <dbReference type="EMBL" id="XBO71955.1"/>
    </source>
</evidence>
<comment type="similarity">
    <text evidence="1">Belongs to the thioredoxin family. DsbC subfamily.</text>
</comment>
<dbReference type="Gene3D" id="3.40.30.10">
    <property type="entry name" value="Glutaredoxin"/>
    <property type="match status" value="1"/>
</dbReference>
<accession>A0AAU7KKC9</accession>
<comment type="function">
    <text evidence="1">Required for disulfide bond formation in some periplasmic proteins. Acts by transferring its disulfide bond to other proteins and is reduced in the process.</text>
</comment>
<evidence type="ECO:0000256" key="1">
    <source>
        <dbReference type="RuleBase" id="RU364038"/>
    </source>
</evidence>
<gene>
    <name evidence="3" type="primary">dsbG</name>
    <name evidence="3" type="ORF">NFG58_04395</name>
</gene>
<dbReference type="PANTHER" id="PTHR35272">
    <property type="entry name" value="THIOL:DISULFIDE INTERCHANGE PROTEIN DSBC-RELATED"/>
    <property type="match status" value="1"/>
</dbReference>
<keyword evidence="1" id="KW-0676">Redox-active center</keyword>
<evidence type="ECO:0000259" key="2">
    <source>
        <dbReference type="Pfam" id="PF13098"/>
    </source>
</evidence>
<dbReference type="RefSeq" id="WP_231498462.1">
    <property type="nucleotide sequence ID" value="NZ_CP098827.1"/>
</dbReference>
<dbReference type="AlphaFoldDB" id="A0AAU7KKC9"/>
<dbReference type="Gene3D" id="3.10.450.70">
    <property type="entry name" value="Disulphide bond isomerase, DsbC/G, N-terminal"/>
    <property type="match status" value="1"/>
</dbReference>
<reference evidence="3" key="1">
    <citation type="submission" date="2022-06" db="EMBL/GenBank/DDBJ databases">
        <title>A novel DMS-producing enzyme.</title>
        <authorList>
            <person name="Zhang Y."/>
        </authorList>
    </citation>
    <scope>NUCLEOTIDE SEQUENCE</scope>
    <source>
        <strain evidence="3">RT37</strain>
    </source>
</reference>
<dbReference type="GO" id="GO:0016491">
    <property type="term" value="F:oxidoreductase activity"/>
    <property type="evidence" value="ECO:0007669"/>
    <property type="project" value="UniProtKB-KW"/>
</dbReference>
<dbReference type="GO" id="GO:0042597">
    <property type="term" value="C:periplasmic space"/>
    <property type="evidence" value="ECO:0007669"/>
    <property type="project" value="UniProtKB-SubCell"/>
</dbReference>
<organism evidence="3">
    <name type="scientific">Halomonas sp. RT37</name>
    <dbReference type="NCBI Taxonomy" id="2950872"/>
    <lineage>
        <taxon>Bacteria</taxon>
        <taxon>Pseudomonadati</taxon>
        <taxon>Pseudomonadota</taxon>
        <taxon>Gammaproteobacteria</taxon>
        <taxon>Oceanospirillales</taxon>
        <taxon>Halomonadaceae</taxon>
        <taxon>Halomonas</taxon>
    </lineage>
</organism>
<dbReference type="InterPro" id="IPR012336">
    <property type="entry name" value="Thioredoxin-like_fold"/>
</dbReference>
<dbReference type="SUPFAM" id="SSF54423">
    <property type="entry name" value="DsbC/DsbG N-terminal domain-like"/>
    <property type="match status" value="1"/>
</dbReference>
<dbReference type="InterPro" id="IPR033954">
    <property type="entry name" value="DiS-bond_Isoase_DsbC/G"/>
</dbReference>
<dbReference type="EMBL" id="CP098827">
    <property type="protein sequence ID" value="XBO71955.1"/>
    <property type="molecule type" value="Genomic_DNA"/>
</dbReference>
<dbReference type="CDD" id="cd03020">
    <property type="entry name" value="DsbA_DsbC_DsbG"/>
    <property type="match status" value="1"/>
</dbReference>
<dbReference type="InterPro" id="IPR036249">
    <property type="entry name" value="Thioredoxin-like_sf"/>
</dbReference>
<keyword evidence="1" id="KW-0574">Periplasm</keyword>
<dbReference type="Pfam" id="PF13098">
    <property type="entry name" value="Thioredoxin_2"/>
    <property type="match status" value="1"/>
</dbReference>
<keyword evidence="1" id="KW-0732">Signal</keyword>
<dbReference type="SUPFAM" id="SSF52833">
    <property type="entry name" value="Thioredoxin-like"/>
    <property type="match status" value="1"/>
</dbReference>
<feature type="domain" description="Thioredoxin-like fold" evidence="2">
    <location>
        <begin position="135"/>
        <end position="255"/>
    </location>
</feature>
<name>A0AAU7KKC9_9GAMM</name>
<comment type="subcellular location">
    <subcellularLocation>
        <location evidence="1">Periplasm</location>
    </subcellularLocation>
</comment>
<proteinExistence type="inferred from homology"/>
<dbReference type="PANTHER" id="PTHR35272:SF4">
    <property type="entry name" value="THIOL:DISULFIDE INTERCHANGE PROTEIN DSBG"/>
    <property type="match status" value="1"/>
</dbReference>
<dbReference type="InterPro" id="IPR009094">
    <property type="entry name" value="DiS-bond_isomerase_DsbC/G_N_sf"/>
</dbReference>
<keyword evidence="3" id="KW-0560">Oxidoreductase</keyword>
<dbReference type="InterPro" id="IPR051470">
    <property type="entry name" value="Thiol:disulfide_interchange"/>
</dbReference>
<protein>
    <recommendedName>
        <fullName evidence="1">Thiol:disulfide interchange protein</fullName>
    </recommendedName>
</protein>